<proteinExistence type="predicted"/>
<gene>
    <name evidence="3" type="ORF">FOH10_01035</name>
</gene>
<dbReference type="EMBL" id="CP041695">
    <property type="protein sequence ID" value="QDP77536.1"/>
    <property type="molecule type" value="Genomic_DNA"/>
</dbReference>
<accession>A0A516NF57</accession>
<dbReference type="Proteomes" id="UP000317039">
    <property type="component" value="Chromosome"/>
</dbReference>
<dbReference type="AlphaFoldDB" id="A0A516NF57"/>
<reference evidence="3 4" key="1">
    <citation type="submission" date="2019-07" db="EMBL/GenBank/DDBJ databases">
        <title>Complete Genome Sequence and Methylome Analysis of Nocardia otitidis-caviarum NEB252.</title>
        <authorList>
            <person name="Fomenkov A."/>
            <person name="Anton B.P."/>
            <person name="Vincze T."/>
            <person name="Roberts R.J."/>
        </authorList>
    </citation>
    <scope>NUCLEOTIDE SEQUENCE [LARGE SCALE GENOMIC DNA]</scope>
    <source>
        <strain evidence="3 4">NEB252</strain>
    </source>
</reference>
<dbReference type="Gene3D" id="1.10.10.10">
    <property type="entry name" value="Winged helix-like DNA-binding domain superfamily/Winged helix DNA-binding domain"/>
    <property type="match status" value="1"/>
</dbReference>
<feature type="region of interest" description="Disordered" evidence="1">
    <location>
        <begin position="227"/>
        <end position="255"/>
    </location>
</feature>
<feature type="compositionally biased region" description="Basic and acidic residues" evidence="1">
    <location>
        <begin position="233"/>
        <end position="255"/>
    </location>
</feature>
<dbReference type="SUPFAM" id="SSF55781">
    <property type="entry name" value="GAF domain-like"/>
    <property type="match status" value="1"/>
</dbReference>
<dbReference type="Pfam" id="PF03861">
    <property type="entry name" value="ANTAR"/>
    <property type="match status" value="1"/>
</dbReference>
<evidence type="ECO:0000256" key="1">
    <source>
        <dbReference type="SAM" id="MobiDB-lite"/>
    </source>
</evidence>
<dbReference type="InterPro" id="IPR036388">
    <property type="entry name" value="WH-like_DNA-bd_sf"/>
</dbReference>
<dbReference type="PROSITE" id="PS50921">
    <property type="entry name" value="ANTAR"/>
    <property type="match status" value="1"/>
</dbReference>
<evidence type="ECO:0000313" key="3">
    <source>
        <dbReference type="EMBL" id="QDP77536.1"/>
    </source>
</evidence>
<dbReference type="KEGG" id="nod:FOH10_01035"/>
<dbReference type="InterPro" id="IPR005561">
    <property type="entry name" value="ANTAR"/>
</dbReference>
<dbReference type="GO" id="GO:0003723">
    <property type="term" value="F:RNA binding"/>
    <property type="evidence" value="ECO:0007669"/>
    <property type="project" value="InterPro"/>
</dbReference>
<evidence type="ECO:0000313" key="4">
    <source>
        <dbReference type="Proteomes" id="UP000317039"/>
    </source>
</evidence>
<sequence length="255" mass="27174">MTNALTSGMTALTALLLTAEDIDAVLNETAETVATMLPLATDRSPPVSVNHAAAEGLSAGAQNLRLGPGRGMPVPWLEPEYPDRPESVVETTAATGPAHPYLRYLLSLGVTAVSVCRLPTDGEPDAILAVHTTRPAGFDPPTVHAISETARHLRVLLPVAIASSRQARLAEQLYGALASRSTIDLALGIIMGQRHCSRDTAFTLLREHSQRTNRKVAELAAEVVAKVGGESPRAPHFDPPARRKTTGDRQRHSRA</sequence>
<dbReference type="InterPro" id="IPR011006">
    <property type="entry name" value="CheY-like_superfamily"/>
</dbReference>
<dbReference type="RefSeq" id="WP_143979268.1">
    <property type="nucleotide sequence ID" value="NZ_CP041695.1"/>
</dbReference>
<dbReference type="GeneID" id="80330987"/>
<name>A0A516NF57_9NOCA</name>
<protein>
    <submittedName>
        <fullName evidence="3">ANTAR domain-containing protein</fullName>
    </submittedName>
</protein>
<dbReference type="SUPFAM" id="SSF52172">
    <property type="entry name" value="CheY-like"/>
    <property type="match status" value="1"/>
</dbReference>
<feature type="domain" description="ANTAR" evidence="2">
    <location>
        <begin position="163"/>
        <end position="224"/>
    </location>
</feature>
<organism evidence="3 4">
    <name type="scientific">Nocardia otitidiscaviarum</name>
    <dbReference type="NCBI Taxonomy" id="1823"/>
    <lineage>
        <taxon>Bacteria</taxon>
        <taxon>Bacillati</taxon>
        <taxon>Actinomycetota</taxon>
        <taxon>Actinomycetes</taxon>
        <taxon>Mycobacteriales</taxon>
        <taxon>Nocardiaceae</taxon>
        <taxon>Nocardia</taxon>
    </lineage>
</organism>
<dbReference type="SMART" id="SM01012">
    <property type="entry name" value="ANTAR"/>
    <property type="match status" value="1"/>
</dbReference>
<evidence type="ECO:0000259" key="2">
    <source>
        <dbReference type="PROSITE" id="PS50921"/>
    </source>
</evidence>